<keyword evidence="6" id="KW-0732">Signal</keyword>
<keyword evidence="4 5" id="KW-0413">Isomerase</keyword>
<dbReference type="AlphaFoldDB" id="A0A6L9Y162"/>
<evidence type="ECO:0000313" key="9">
    <source>
        <dbReference type="Proteomes" id="UP000474967"/>
    </source>
</evidence>
<evidence type="ECO:0000256" key="6">
    <source>
        <dbReference type="SAM" id="SignalP"/>
    </source>
</evidence>
<evidence type="ECO:0000256" key="3">
    <source>
        <dbReference type="ARBA" id="ARBA00023110"/>
    </source>
</evidence>
<dbReference type="SUPFAM" id="SSF54534">
    <property type="entry name" value="FKBP-like"/>
    <property type="match status" value="2"/>
</dbReference>
<dbReference type="InterPro" id="IPR001179">
    <property type="entry name" value="PPIase_FKBP_dom"/>
</dbReference>
<accession>A0A6L9Y162</accession>
<dbReference type="EMBL" id="JAAGWY010000004">
    <property type="protein sequence ID" value="NEN07421.1"/>
    <property type="molecule type" value="Genomic_DNA"/>
</dbReference>
<proteinExistence type="predicted"/>
<keyword evidence="3 5" id="KW-0697">Rotamase</keyword>
<dbReference type="RefSeq" id="WP_163290881.1">
    <property type="nucleotide sequence ID" value="NZ_JAAGWY010000004.1"/>
</dbReference>
<evidence type="ECO:0000313" key="8">
    <source>
        <dbReference type="EMBL" id="NEN07421.1"/>
    </source>
</evidence>
<dbReference type="PROSITE" id="PS50059">
    <property type="entry name" value="FKBP_PPIASE"/>
    <property type="match status" value="1"/>
</dbReference>
<comment type="caution">
    <text evidence="8">The sequence shown here is derived from an EMBL/GenBank/DDBJ whole genome shotgun (WGS) entry which is preliminary data.</text>
</comment>
<evidence type="ECO:0000259" key="7">
    <source>
        <dbReference type="PROSITE" id="PS50059"/>
    </source>
</evidence>
<dbReference type="EC" id="5.2.1.8" evidence="2 5"/>
<sequence>MRKTLSLIVATGAILALAACSSGSPAPTSTSTSASGAKCVSTPSGSISDSVKVTGDFRATPTVKFSAPLKATSIQRTVVIKGDGADVKPSSTVDIALAAYNGTTGKLLSASGFDKTSPVPIVVDATQYVPGLVRTIECVPVGSRVVTTSSVKDSFGSANTSSLGLKATDTVVFVADVVDVVPTRANGTPVAPTPGFPTVKLSTTGQPTVTIPKSAPPTTTKIALLKQGDGAVVTSADTISLQYQGVLWRTGKVFDQSWGRGVYSGPVTGFVPGFTKALEGQKVGSQVLVVIPPADGYGSKGNGEIKGTDTMVFVIDIVKTTH</sequence>
<evidence type="ECO:0000256" key="4">
    <source>
        <dbReference type="ARBA" id="ARBA00023235"/>
    </source>
</evidence>
<feature type="chain" id="PRO_5039606507" description="peptidylprolyl isomerase" evidence="6">
    <location>
        <begin position="19"/>
        <end position="322"/>
    </location>
</feature>
<dbReference type="PROSITE" id="PS51257">
    <property type="entry name" value="PROKAR_LIPOPROTEIN"/>
    <property type="match status" value="1"/>
</dbReference>
<feature type="domain" description="PPIase FKBP-type" evidence="7">
    <location>
        <begin position="236"/>
        <end position="321"/>
    </location>
</feature>
<dbReference type="Gene3D" id="3.10.50.40">
    <property type="match status" value="2"/>
</dbReference>
<dbReference type="Proteomes" id="UP000474967">
    <property type="component" value="Unassembled WGS sequence"/>
</dbReference>
<comment type="catalytic activity">
    <reaction evidence="1 5">
        <text>[protein]-peptidylproline (omega=180) = [protein]-peptidylproline (omega=0)</text>
        <dbReference type="Rhea" id="RHEA:16237"/>
        <dbReference type="Rhea" id="RHEA-COMP:10747"/>
        <dbReference type="Rhea" id="RHEA-COMP:10748"/>
        <dbReference type="ChEBI" id="CHEBI:83833"/>
        <dbReference type="ChEBI" id="CHEBI:83834"/>
        <dbReference type="EC" id="5.2.1.8"/>
    </reaction>
</comment>
<dbReference type="InterPro" id="IPR046357">
    <property type="entry name" value="PPIase_dom_sf"/>
</dbReference>
<protein>
    <recommendedName>
        <fullName evidence="2 5">peptidylprolyl isomerase</fullName>
        <ecNumber evidence="2 5">5.2.1.8</ecNumber>
    </recommendedName>
</protein>
<evidence type="ECO:0000256" key="5">
    <source>
        <dbReference type="PROSITE-ProRule" id="PRU00277"/>
    </source>
</evidence>
<evidence type="ECO:0000256" key="1">
    <source>
        <dbReference type="ARBA" id="ARBA00000971"/>
    </source>
</evidence>
<dbReference type="GO" id="GO:0003755">
    <property type="term" value="F:peptidyl-prolyl cis-trans isomerase activity"/>
    <property type="evidence" value="ECO:0007669"/>
    <property type="project" value="UniProtKB-KW"/>
</dbReference>
<gene>
    <name evidence="8" type="ORF">G3T36_16295</name>
</gene>
<reference evidence="8 9" key="1">
    <citation type="journal article" date="2014" name="J. Microbiol.">
        <title>Diaminobutyricibacter tongyongensis gen. nov., sp. nov. and Homoserinibacter gongjuensis gen. nov., sp. nov. belong to the family Microbacteriaceae.</title>
        <authorList>
            <person name="Kim S.J."/>
            <person name="Ahn J.H."/>
            <person name="Weon H.Y."/>
            <person name="Hamada M."/>
            <person name="Suzuki K."/>
            <person name="Kwon S.W."/>
        </authorList>
    </citation>
    <scope>NUCLEOTIDE SEQUENCE [LARGE SCALE GENOMIC DNA]</scope>
    <source>
        <strain evidence="8 9">NBRC 108724</strain>
    </source>
</reference>
<dbReference type="Pfam" id="PF00254">
    <property type="entry name" value="FKBP_C"/>
    <property type="match status" value="1"/>
</dbReference>
<evidence type="ECO:0000256" key="2">
    <source>
        <dbReference type="ARBA" id="ARBA00013194"/>
    </source>
</evidence>
<organism evidence="8 9">
    <name type="scientific">Leifsonia tongyongensis</name>
    <dbReference type="NCBI Taxonomy" id="1268043"/>
    <lineage>
        <taxon>Bacteria</taxon>
        <taxon>Bacillati</taxon>
        <taxon>Actinomycetota</taxon>
        <taxon>Actinomycetes</taxon>
        <taxon>Micrococcales</taxon>
        <taxon>Microbacteriaceae</taxon>
        <taxon>Leifsonia</taxon>
    </lineage>
</organism>
<keyword evidence="9" id="KW-1185">Reference proteome</keyword>
<feature type="signal peptide" evidence="6">
    <location>
        <begin position="1"/>
        <end position="18"/>
    </location>
</feature>
<name>A0A6L9Y162_9MICO</name>